<dbReference type="PANTHER" id="PTHR47258:SF7">
    <property type="entry name" value="RING-H2 FINGER PROTEIN"/>
    <property type="match status" value="1"/>
</dbReference>
<keyword evidence="5" id="KW-1133">Transmembrane helix</keyword>
<evidence type="ECO:0000259" key="6">
    <source>
        <dbReference type="PROSITE" id="PS50089"/>
    </source>
</evidence>
<dbReference type="InParanoid" id="Q2H019"/>
<dbReference type="RefSeq" id="XP_001224091.1">
    <property type="nucleotide sequence ID" value="XM_001224090.1"/>
</dbReference>
<dbReference type="Proteomes" id="UP000001056">
    <property type="component" value="Unassembled WGS sequence"/>
</dbReference>
<sequence length="121" mass="13251">MVRIISGGLLGLGYNNYGLAMEQPQSGQYDIRGSVVVWVTGGLLITAIVLIAVRTFICLDGFEDESLVSSLPCYHVFHAVCIRNWFQTRRDTCPLCKARVPSGSQVETVLPTQPQRAVLPA</sequence>
<proteinExistence type="predicted"/>
<dbReference type="GO" id="GO:0008270">
    <property type="term" value="F:zinc ion binding"/>
    <property type="evidence" value="ECO:0007669"/>
    <property type="project" value="UniProtKB-KW"/>
</dbReference>
<keyword evidence="5" id="KW-0472">Membrane</keyword>
<evidence type="ECO:0000256" key="5">
    <source>
        <dbReference type="SAM" id="Phobius"/>
    </source>
</evidence>
<dbReference type="SMART" id="SM00184">
    <property type="entry name" value="RING"/>
    <property type="match status" value="1"/>
</dbReference>
<protein>
    <recommendedName>
        <fullName evidence="6">RING-type domain-containing protein</fullName>
    </recommendedName>
</protein>
<evidence type="ECO:0000256" key="3">
    <source>
        <dbReference type="ARBA" id="ARBA00022833"/>
    </source>
</evidence>
<dbReference type="InterPro" id="IPR013083">
    <property type="entry name" value="Znf_RING/FYVE/PHD"/>
</dbReference>
<dbReference type="Gene3D" id="3.30.40.10">
    <property type="entry name" value="Zinc/RING finger domain, C3HC4 (zinc finger)"/>
    <property type="match status" value="1"/>
</dbReference>
<evidence type="ECO:0000256" key="4">
    <source>
        <dbReference type="PROSITE-ProRule" id="PRU00175"/>
    </source>
</evidence>
<dbReference type="InterPro" id="IPR011016">
    <property type="entry name" value="Znf_RING-CH"/>
</dbReference>
<dbReference type="STRING" id="306901.Q2H019"/>
<evidence type="ECO:0000313" key="8">
    <source>
        <dbReference type="Proteomes" id="UP000001056"/>
    </source>
</evidence>
<feature type="domain" description="RING-type" evidence="6">
    <location>
        <begin position="57"/>
        <end position="97"/>
    </location>
</feature>
<evidence type="ECO:0000313" key="7">
    <source>
        <dbReference type="EMBL" id="EAQ88258.1"/>
    </source>
</evidence>
<accession>Q2H019</accession>
<dbReference type="InterPro" id="IPR001841">
    <property type="entry name" value="Znf_RING"/>
</dbReference>
<keyword evidence="5" id="KW-0812">Transmembrane</keyword>
<feature type="transmembrane region" description="Helical" evidence="5">
    <location>
        <begin position="36"/>
        <end position="57"/>
    </location>
</feature>
<dbReference type="HOGENOM" id="CLU_2037792_0_0_1"/>
<dbReference type="PROSITE" id="PS50089">
    <property type="entry name" value="ZF_RING_2"/>
    <property type="match status" value="1"/>
</dbReference>
<dbReference type="EMBL" id="CH408032">
    <property type="protein sequence ID" value="EAQ88258.1"/>
    <property type="molecule type" value="Genomic_DNA"/>
</dbReference>
<keyword evidence="2 4" id="KW-0863">Zinc-finger</keyword>
<keyword evidence="8" id="KW-1185">Reference proteome</keyword>
<dbReference type="VEuPathDB" id="FungiDB:CHGG_04877"/>
<keyword evidence="3" id="KW-0862">Zinc</keyword>
<dbReference type="OrthoDB" id="4588272at2759"/>
<dbReference type="Pfam" id="PF13639">
    <property type="entry name" value="zf-RING_2"/>
    <property type="match status" value="1"/>
</dbReference>
<dbReference type="AlphaFoldDB" id="Q2H019"/>
<dbReference type="PANTHER" id="PTHR47258">
    <property type="match status" value="1"/>
</dbReference>
<dbReference type="SMART" id="SM00744">
    <property type="entry name" value="RINGv"/>
    <property type="match status" value="1"/>
</dbReference>
<name>Q2H019_CHAGB</name>
<reference evidence="8" key="1">
    <citation type="journal article" date="2015" name="Genome Announc.">
        <title>Draft genome sequence of the cellulolytic fungus Chaetomium globosum.</title>
        <authorList>
            <person name="Cuomo C.A."/>
            <person name="Untereiner W.A."/>
            <person name="Ma L.-J."/>
            <person name="Grabherr M."/>
            <person name="Birren B.W."/>
        </authorList>
    </citation>
    <scope>NUCLEOTIDE SEQUENCE [LARGE SCALE GENOMIC DNA]</scope>
    <source>
        <strain evidence="8">ATCC 6205 / CBS 148.51 / DSM 1962 / NBRC 6347 / NRRL 1970</strain>
    </source>
</reference>
<evidence type="ECO:0000256" key="2">
    <source>
        <dbReference type="ARBA" id="ARBA00022771"/>
    </source>
</evidence>
<keyword evidence="1" id="KW-0479">Metal-binding</keyword>
<dbReference type="SUPFAM" id="SSF57850">
    <property type="entry name" value="RING/U-box"/>
    <property type="match status" value="1"/>
</dbReference>
<gene>
    <name evidence="7" type="ORF">CHGG_04877</name>
</gene>
<organism evidence="7 8">
    <name type="scientific">Chaetomium globosum (strain ATCC 6205 / CBS 148.51 / DSM 1962 / NBRC 6347 / NRRL 1970)</name>
    <name type="common">Soil fungus</name>
    <dbReference type="NCBI Taxonomy" id="306901"/>
    <lineage>
        <taxon>Eukaryota</taxon>
        <taxon>Fungi</taxon>
        <taxon>Dikarya</taxon>
        <taxon>Ascomycota</taxon>
        <taxon>Pezizomycotina</taxon>
        <taxon>Sordariomycetes</taxon>
        <taxon>Sordariomycetidae</taxon>
        <taxon>Sordariales</taxon>
        <taxon>Chaetomiaceae</taxon>
        <taxon>Chaetomium</taxon>
    </lineage>
</organism>
<dbReference type="InterPro" id="IPR044249">
    <property type="entry name" value="XERICO-like"/>
</dbReference>
<dbReference type="CDD" id="cd16448">
    <property type="entry name" value="RING-H2"/>
    <property type="match status" value="1"/>
</dbReference>
<dbReference type="eggNOG" id="ENOG502RKIP">
    <property type="taxonomic scope" value="Eukaryota"/>
</dbReference>
<dbReference type="GeneID" id="4392943"/>
<evidence type="ECO:0000256" key="1">
    <source>
        <dbReference type="ARBA" id="ARBA00022723"/>
    </source>
</evidence>